<evidence type="ECO:0000259" key="6">
    <source>
        <dbReference type="PROSITE" id="PS51635"/>
    </source>
</evidence>
<feature type="region of interest" description="Disordered" evidence="5">
    <location>
        <begin position="258"/>
        <end position="287"/>
    </location>
</feature>
<dbReference type="KEGG" id="mxe:MYXE_13600"/>
<keyword evidence="2 4" id="KW-0442">Lipid degradation</keyword>
<proteinExistence type="predicted"/>
<feature type="domain" description="PNPLA" evidence="6">
    <location>
        <begin position="7"/>
        <end position="205"/>
    </location>
</feature>
<evidence type="ECO:0000313" key="7">
    <source>
        <dbReference type="EMBL" id="BBU21571.1"/>
    </source>
</evidence>
<dbReference type="InterPro" id="IPR002641">
    <property type="entry name" value="PNPLA_dom"/>
</dbReference>
<evidence type="ECO:0000256" key="1">
    <source>
        <dbReference type="ARBA" id="ARBA00022801"/>
    </source>
</evidence>
<dbReference type="SUPFAM" id="SSF52151">
    <property type="entry name" value="FabD/lysophospholipase-like"/>
    <property type="match status" value="1"/>
</dbReference>
<feature type="region of interest" description="Disordered" evidence="5">
    <location>
        <begin position="219"/>
        <end position="244"/>
    </location>
</feature>
<feature type="short sequence motif" description="GXSXG" evidence="4">
    <location>
        <begin position="46"/>
        <end position="50"/>
    </location>
</feature>
<reference evidence="7 8" key="1">
    <citation type="submission" date="2019-12" db="EMBL/GenBank/DDBJ databases">
        <title>Complete genome sequence of Mycolicibacterium xenopi str. JCM15661T.</title>
        <authorList>
            <person name="Yoshida M."/>
            <person name="Fukano H."/>
            <person name="Asakura T."/>
            <person name="Hoshino Y."/>
        </authorList>
    </citation>
    <scope>NUCLEOTIDE SEQUENCE [LARGE SCALE GENOMIC DNA]</scope>
    <source>
        <strain evidence="7 8">JCM 15661T</strain>
    </source>
</reference>
<dbReference type="GO" id="GO:0016787">
    <property type="term" value="F:hydrolase activity"/>
    <property type="evidence" value="ECO:0007669"/>
    <property type="project" value="UniProtKB-UniRule"/>
</dbReference>
<accession>A0AAD1GYG4</accession>
<feature type="active site" description="Proton acceptor" evidence="4">
    <location>
        <position position="190"/>
    </location>
</feature>
<dbReference type="Gene3D" id="3.40.1090.10">
    <property type="entry name" value="Cytosolic phospholipase A2 catalytic domain"/>
    <property type="match status" value="2"/>
</dbReference>
<dbReference type="PROSITE" id="PS51635">
    <property type="entry name" value="PNPLA"/>
    <property type="match status" value="1"/>
</dbReference>
<feature type="short sequence motif" description="DGA/G" evidence="4">
    <location>
        <begin position="190"/>
        <end position="192"/>
    </location>
</feature>
<dbReference type="AlphaFoldDB" id="A0AAD1GYG4"/>
<organism evidence="7 8">
    <name type="scientific">Mycobacterium xenopi</name>
    <dbReference type="NCBI Taxonomy" id="1789"/>
    <lineage>
        <taxon>Bacteria</taxon>
        <taxon>Bacillati</taxon>
        <taxon>Actinomycetota</taxon>
        <taxon>Actinomycetes</taxon>
        <taxon>Mycobacteriales</taxon>
        <taxon>Mycobacteriaceae</taxon>
        <taxon>Mycobacterium</taxon>
    </lineage>
</organism>
<evidence type="ECO:0000256" key="5">
    <source>
        <dbReference type="SAM" id="MobiDB-lite"/>
    </source>
</evidence>
<dbReference type="PANTHER" id="PTHR14226:SF57">
    <property type="entry name" value="BLR7027 PROTEIN"/>
    <property type="match status" value="1"/>
</dbReference>
<evidence type="ECO:0000313" key="8">
    <source>
        <dbReference type="Proteomes" id="UP000464624"/>
    </source>
</evidence>
<keyword evidence="1 4" id="KW-0378">Hydrolase</keyword>
<feature type="short sequence motif" description="GXGXXG" evidence="4">
    <location>
        <begin position="11"/>
        <end position="16"/>
    </location>
</feature>
<dbReference type="InterPro" id="IPR050301">
    <property type="entry name" value="NTE"/>
</dbReference>
<dbReference type="Pfam" id="PF01734">
    <property type="entry name" value="Patatin"/>
    <property type="match status" value="1"/>
</dbReference>
<evidence type="ECO:0000256" key="4">
    <source>
        <dbReference type="PROSITE-ProRule" id="PRU01161"/>
    </source>
</evidence>
<name>A0AAD1GYG4_MYCXE</name>
<dbReference type="InterPro" id="IPR016035">
    <property type="entry name" value="Acyl_Trfase/lysoPLipase"/>
</dbReference>
<sequence length="343" mass="35703">MAAKRALVLAGGGIAGISWETGVLQGIADQAPQTARTLLDCDVLVGTSAGSAVAAQISSGSALDELYARQIAPTSAELDPGVGVETITELFFNAITKPGTTRQKLRRIGAIAAATDTVAEPVRREVIAGRLPSHHWPDRDLRLTAIDIVTGERVVFDRESGVDLVDAVAASCAVPGAWPPVTIGERRYMDGGVASSVNLDIAADCDVAVVLVPSSGAAPSPFGAARVPRSRPSTERHSVCSPTTTRWLRSEPTRWTRAAGWRRRKQGGHKAGETLPPSPLSWTAPSSAARGQLSLAGGAGSSTFRLSSASMASVRPTSITSAARWNSKPRQTVRGTSINKSGG</sequence>
<evidence type="ECO:0000256" key="2">
    <source>
        <dbReference type="ARBA" id="ARBA00022963"/>
    </source>
</evidence>
<gene>
    <name evidence="7" type="ORF">MYXE_13600</name>
</gene>
<feature type="region of interest" description="Disordered" evidence="5">
    <location>
        <begin position="318"/>
        <end position="343"/>
    </location>
</feature>
<dbReference type="EMBL" id="AP022314">
    <property type="protein sequence ID" value="BBU21571.1"/>
    <property type="molecule type" value="Genomic_DNA"/>
</dbReference>
<dbReference type="GO" id="GO:0016042">
    <property type="term" value="P:lipid catabolic process"/>
    <property type="evidence" value="ECO:0007669"/>
    <property type="project" value="UniProtKB-UniRule"/>
</dbReference>
<dbReference type="Proteomes" id="UP000464624">
    <property type="component" value="Chromosome"/>
</dbReference>
<evidence type="ECO:0000256" key="3">
    <source>
        <dbReference type="ARBA" id="ARBA00023098"/>
    </source>
</evidence>
<keyword evidence="3 4" id="KW-0443">Lipid metabolism</keyword>
<protein>
    <recommendedName>
        <fullName evidence="6">PNPLA domain-containing protein</fullName>
    </recommendedName>
</protein>
<feature type="active site" description="Nucleophile" evidence="4">
    <location>
        <position position="48"/>
    </location>
</feature>
<dbReference type="PANTHER" id="PTHR14226">
    <property type="entry name" value="NEUROPATHY TARGET ESTERASE/SWISS CHEESE D.MELANOGASTER"/>
    <property type="match status" value="1"/>
</dbReference>